<dbReference type="EMBL" id="GGFJ01014902">
    <property type="protein sequence ID" value="MBW64043.1"/>
    <property type="molecule type" value="Transcribed_RNA"/>
</dbReference>
<reference evidence="1" key="1">
    <citation type="submission" date="2018-01" db="EMBL/GenBank/DDBJ databases">
        <title>An insight into the sialome of Amazonian anophelines.</title>
        <authorList>
            <person name="Ribeiro J.M."/>
            <person name="Scarpassa V."/>
            <person name="Calvo E."/>
        </authorList>
    </citation>
    <scope>NUCLEOTIDE SEQUENCE</scope>
    <source>
        <tissue evidence="1">Salivary glands</tissue>
    </source>
</reference>
<organism evidence="1">
    <name type="scientific">Anopheles marajoara</name>
    <dbReference type="NCBI Taxonomy" id="58244"/>
    <lineage>
        <taxon>Eukaryota</taxon>
        <taxon>Metazoa</taxon>
        <taxon>Ecdysozoa</taxon>
        <taxon>Arthropoda</taxon>
        <taxon>Hexapoda</taxon>
        <taxon>Insecta</taxon>
        <taxon>Pterygota</taxon>
        <taxon>Neoptera</taxon>
        <taxon>Endopterygota</taxon>
        <taxon>Diptera</taxon>
        <taxon>Nematocera</taxon>
        <taxon>Culicoidea</taxon>
        <taxon>Culicidae</taxon>
        <taxon>Anophelinae</taxon>
        <taxon>Anopheles</taxon>
    </lineage>
</organism>
<dbReference type="AlphaFoldDB" id="A0A2M4CFE9"/>
<protein>
    <submittedName>
        <fullName evidence="1">Putative secreted protein</fullName>
    </submittedName>
</protein>
<name>A0A2M4CFE9_9DIPT</name>
<proteinExistence type="predicted"/>
<accession>A0A2M4CFE9</accession>
<sequence>MLFGLSGFIFMLSFSSHLVSVHPVVHLENVLLLALSLSLPFFLRLFSPRRFVLFSSHRGPHGRRPCF</sequence>
<evidence type="ECO:0000313" key="1">
    <source>
        <dbReference type="EMBL" id="MBW64043.1"/>
    </source>
</evidence>